<gene>
    <name evidence="7" type="ORF">Tci_035616</name>
</gene>
<keyword evidence="5" id="KW-0539">Nucleus</keyword>
<reference evidence="7" key="1">
    <citation type="journal article" date="2019" name="Sci. Rep.">
        <title>Draft genome of Tanacetum cinerariifolium, the natural source of mosquito coil.</title>
        <authorList>
            <person name="Yamashiro T."/>
            <person name="Shiraishi A."/>
            <person name="Satake H."/>
            <person name="Nakayama K."/>
        </authorList>
    </citation>
    <scope>NUCLEOTIDE SEQUENCE</scope>
</reference>
<dbReference type="AlphaFoldDB" id="A0A6L2LPL8"/>
<organism evidence="7">
    <name type="scientific">Tanacetum cinerariifolium</name>
    <name type="common">Dalmatian daisy</name>
    <name type="synonym">Chrysanthemum cinerariifolium</name>
    <dbReference type="NCBI Taxonomy" id="118510"/>
    <lineage>
        <taxon>Eukaryota</taxon>
        <taxon>Viridiplantae</taxon>
        <taxon>Streptophyta</taxon>
        <taxon>Embryophyta</taxon>
        <taxon>Tracheophyta</taxon>
        <taxon>Spermatophyta</taxon>
        <taxon>Magnoliopsida</taxon>
        <taxon>eudicotyledons</taxon>
        <taxon>Gunneridae</taxon>
        <taxon>Pentapetalae</taxon>
        <taxon>asterids</taxon>
        <taxon>campanulids</taxon>
        <taxon>Asterales</taxon>
        <taxon>Asteraceae</taxon>
        <taxon>Asteroideae</taxon>
        <taxon>Anthemideae</taxon>
        <taxon>Anthemidinae</taxon>
        <taxon>Tanacetum</taxon>
    </lineage>
</organism>
<evidence type="ECO:0000256" key="3">
    <source>
        <dbReference type="ARBA" id="ARBA00022771"/>
    </source>
</evidence>
<dbReference type="SMART" id="SM00581">
    <property type="entry name" value="PSP"/>
    <property type="match status" value="1"/>
</dbReference>
<comment type="caution">
    <text evidence="7">The sequence shown here is derived from an EMBL/GenBank/DDBJ whole genome shotgun (WGS) entry which is preliminary data.</text>
</comment>
<keyword evidence="3" id="KW-0863">Zinc-finger</keyword>
<keyword evidence="2" id="KW-0479">Metal-binding</keyword>
<evidence type="ECO:0000256" key="5">
    <source>
        <dbReference type="ARBA" id="ARBA00023242"/>
    </source>
</evidence>
<accession>A0A6L2LPL8</accession>
<evidence type="ECO:0000256" key="1">
    <source>
        <dbReference type="ARBA" id="ARBA00004123"/>
    </source>
</evidence>
<dbReference type="GO" id="GO:0071013">
    <property type="term" value="C:catalytic step 2 spliceosome"/>
    <property type="evidence" value="ECO:0007669"/>
    <property type="project" value="TreeGrafter"/>
</dbReference>
<keyword evidence="4" id="KW-0862">Zinc</keyword>
<evidence type="ECO:0000313" key="7">
    <source>
        <dbReference type="EMBL" id="GEU63638.1"/>
    </source>
</evidence>
<dbReference type="InterPro" id="IPR006568">
    <property type="entry name" value="PSP_pro-rich"/>
</dbReference>
<comment type="subcellular location">
    <subcellularLocation>
        <location evidence="1">Nucleus</location>
    </subcellularLocation>
</comment>
<evidence type="ECO:0000256" key="4">
    <source>
        <dbReference type="ARBA" id="ARBA00022833"/>
    </source>
</evidence>
<dbReference type="GO" id="GO:0008270">
    <property type="term" value="F:zinc ion binding"/>
    <property type="evidence" value="ECO:0007669"/>
    <property type="project" value="UniProtKB-KW"/>
</dbReference>
<dbReference type="EMBL" id="BKCJ010004883">
    <property type="protein sequence ID" value="GEU63638.1"/>
    <property type="molecule type" value="Genomic_DNA"/>
</dbReference>
<evidence type="ECO:0000256" key="2">
    <source>
        <dbReference type="ARBA" id="ARBA00022723"/>
    </source>
</evidence>
<proteinExistence type="predicted"/>
<evidence type="ECO:0000259" key="6">
    <source>
        <dbReference type="SMART" id="SM00581"/>
    </source>
</evidence>
<name>A0A6L2LPL8_TANCI</name>
<sequence>MGADLQDELAIPSLKRVPEIDDEQASVQISFKPLPRRSKKKLEELLHQWSERQAQECSLSEGSDEDFECGEETYFPALNVGSDKSCTISVYMDNPVKKKQRTDDSQFNKDFVPTYDRVFEFALVSGDGLDDNESVLDILNASRCFNCDAYDHALKYYQNTPGGKFDGLKPGSLDPETQKLLGIGEFDPPPWLNKMRELGYPPGYLGSVLLLFTSH</sequence>
<dbReference type="PANTHER" id="PTHR13316:SF0">
    <property type="entry name" value="ZINC FINGER CCHC DOMAIN-CONTAINING PROTEIN 8"/>
    <property type="match status" value="1"/>
</dbReference>
<dbReference type="PANTHER" id="PTHR13316">
    <property type="entry name" value="ZINC FINGER, CCHC DOMAIN CONTAINING 8"/>
    <property type="match status" value="1"/>
</dbReference>
<dbReference type="InterPro" id="IPR052115">
    <property type="entry name" value="NEXT_complex_subunit_ZCCHC8"/>
</dbReference>
<dbReference type="Pfam" id="PF04046">
    <property type="entry name" value="PSP"/>
    <property type="match status" value="1"/>
</dbReference>
<feature type="domain" description="PSP proline-rich" evidence="6">
    <location>
        <begin position="165"/>
        <end position="213"/>
    </location>
</feature>
<dbReference type="GO" id="GO:0003723">
    <property type="term" value="F:RNA binding"/>
    <property type="evidence" value="ECO:0007669"/>
    <property type="project" value="TreeGrafter"/>
</dbReference>
<protein>
    <recommendedName>
        <fullName evidence="6">PSP proline-rich domain-containing protein</fullName>
    </recommendedName>
</protein>